<accession>A0ABR1INT7</accession>
<evidence type="ECO:0000313" key="4">
    <source>
        <dbReference type="EMBL" id="KAK7437396.1"/>
    </source>
</evidence>
<feature type="domain" description="DH" evidence="2">
    <location>
        <begin position="654"/>
        <end position="850"/>
    </location>
</feature>
<dbReference type="InterPro" id="IPR000719">
    <property type="entry name" value="Prot_kinase_dom"/>
</dbReference>
<dbReference type="PANTHER" id="PTHR46572">
    <property type="entry name" value="RHO1 GDP-GTP EXCHANGE PROTEIN 1-RELATED"/>
    <property type="match status" value="1"/>
</dbReference>
<name>A0ABR1INT7_9AGAR</name>
<dbReference type="SMART" id="SM00325">
    <property type="entry name" value="RhoGEF"/>
    <property type="match status" value="1"/>
</dbReference>
<reference evidence="4 5" key="1">
    <citation type="submission" date="2024-01" db="EMBL/GenBank/DDBJ databases">
        <title>A draft genome for the cacao thread blight pathogen Marasmiellus scandens.</title>
        <authorList>
            <person name="Baruah I.K."/>
            <person name="Leung J."/>
            <person name="Bukari Y."/>
            <person name="Amoako-Attah I."/>
            <person name="Meinhardt L.W."/>
            <person name="Bailey B.A."/>
            <person name="Cohen S.P."/>
        </authorList>
    </citation>
    <scope>NUCLEOTIDE SEQUENCE [LARGE SCALE GENOMIC DNA]</scope>
    <source>
        <strain evidence="4 5">GH-19</strain>
    </source>
</reference>
<proteinExistence type="predicted"/>
<dbReference type="PROSITE" id="PS50011">
    <property type="entry name" value="PROTEIN_KINASE_DOM"/>
    <property type="match status" value="1"/>
</dbReference>
<feature type="compositionally biased region" description="Low complexity" evidence="1">
    <location>
        <begin position="562"/>
        <end position="579"/>
    </location>
</feature>
<evidence type="ECO:0000259" key="3">
    <source>
        <dbReference type="PROSITE" id="PS50011"/>
    </source>
</evidence>
<gene>
    <name evidence="4" type="primary">TUS1_14</name>
    <name evidence="4" type="ORF">VKT23_018641</name>
</gene>
<evidence type="ECO:0000313" key="5">
    <source>
        <dbReference type="Proteomes" id="UP001498398"/>
    </source>
</evidence>
<feature type="region of interest" description="Disordered" evidence="1">
    <location>
        <begin position="388"/>
        <end position="435"/>
    </location>
</feature>
<dbReference type="CDD" id="cd00160">
    <property type="entry name" value="RhoGEF"/>
    <property type="match status" value="1"/>
</dbReference>
<feature type="compositionally biased region" description="Basic and acidic residues" evidence="1">
    <location>
        <begin position="392"/>
        <end position="404"/>
    </location>
</feature>
<protein>
    <submittedName>
        <fullName evidence="4">Rho guanine nucleotide exchange factor</fullName>
    </submittedName>
</protein>
<dbReference type="PROSITE" id="PS00108">
    <property type="entry name" value="PROTEIN_KINASE_ST"/>
    <property type="match status" value="1"/>
</dbReference>
<organism evidence="4 5">
    <name type="scientific">Marasmiellus scandens</name>
    <dbReference type="NCBI Taxonomy" id="2682957"/>
    <lineage>
        <taxon>Eukaryota</taxon>
        <taxon>Fungi</taxon>
        <taxon>Dikarya</taxon>
        <taxon>Basidiomycota</taxon>
        <taxon>Agaricomycotina</taxon>
        <taxon>Agaricomycetes</taxon>
        <taxon>Agaricomycetidae</taxon>
        <taxon>Agaricales</taxon>
        <taxon>Marasmiineae</taxon>
        <taxon>Omphalotaceae</taxon>
        <taxon>Marasmiellus</taxon>
    </lineage>
</organism>
<dbReference type="Gene3D" id="1.10.510.10">
    <property type="entry name" value="Transferase(Phosphotransferase) domain 1"/>
    <property type="match status" value="1"/>
</dbReference>
<dbReference type="Proteomes" id="UP001498398">
    <property type="component" value="Unassembled WGS sequence"/>
</dbReference>
<evidence type="ECO:0000256" key="1">
    <source>
        <dbReference type="SAM" id="MobiDB-lite"/>
    </source>
</evidence>
<dbReference type="SUPFAM" id="SSF56112">
    <property type="entry name" value="Protein kinase-like (PK-like)"/>
    <property type="match status" value="1"/>
</dbReference>
<dbReference type="Pfam" id="PF07714">
    <property type="entry name" value="PK_Tyr_Ser-Thr"/>
    <property type="match status" value="1"/>
</dbReference>
<sequence length="862" mass="97027">MYSFPPVEDLMSAKTQQGAAGPEPALSEPPSPIPEATSFTHGLRRNGLKEDLWSRIESILDNQASYQMLLAQRDEHAQYFLDILQNLYDYPHVSSKLRSSIFSVMLRLSKASGLYPSCLVLNNVTKLGNHPVSSGGFGEIWKGLIGEQLACLKVVRIYGNSDVQKLLKAYDVACGLSYLHQEKVVHGDLKGDNILITSAGRAAIADFSLSVIANSEALNWSSLSTSNQGRGGSARWLAPECLIEGNNFTYSSDISAFGGVCYEVFTGLLPFYECVHDAAVIFQLMKAKRPTRPTNASQLNNTIWALMQECWDQEPLTRPAAKLLPGRLSTAADRYDIKPADTWDTCLPSQLWDSVQRKHYPRSAEFEHALLDSYSRLQVDTDLIVLPSKSTSDPEKATGTREDDNNIVYSEPAAPSRVHGPSEPNRLTEEDAGPDSGLEVIRKDWVWIWEYEQNDLADCSLLSHLAVQLRDRVPRETHIKGGISYPRSFTGKDIVTTIQQLIQDKLVLDYRLSINDRRPALQIARSLQGQMFFYEVGLDGRLVRDSVEDVYTLFDESEDGGLSQSDTTTSPPLSSSGEGLPTAVITMLTKCYMPTCDDPEGGCYAFDCPRKGRSILAAINRGELARPPPLSQNKVWSEIVPIEVMQSLSRGEVNRQTIIHNIFCQEDQYVHDLDIIDYVYVRPLRNANPPVISPPAALEQFIGDVFGNILELRERNKRLLEAMTVRQRESRYTIQRIGDIFLNAAAEFRQIYPNYLALRALAEKRTRDELEDNSQFRGFLEQASSRLEIRWQDTRQALGHFLSRPLGHLQKLLALLESVLRETSTDHQDAEDLRGAIGIIQTFTQLRTRRSRFDYFSRQRNH</sequence>
<feature type="region of interest" description="Disordered" evidence="1">
    <location>
        <begin position="557"/>
        <end position="579"/>
    </location>
</feature>
<evidence type="ECO:0000259" key="2">
    <source>
        <dbReference type="PROSITE" id="PS50010"/>
    </source>
</evidence>
<dbReference type="EMBL" id="JBANRG010000086">
    <property type="protein sequence ID" value="KAK7437396.1"/>
    <property type="molecule type" value="Genomic_DNA"/>
</dbReference>
<dbReference type="SMART" id="SM00220">
    <property type="entry name" value="S_TKc"/>
    <property type="match status" value="1"/>
</dbReference>
<comment type="caution">
    <text evidence="4">The sequence shown here is derived from an EMBL/GenBank/DDBJ whole genome shotgun (WGS) entry which is preliminary data.</text>
</comment>
<dbReference type="Pfam" id="PF00621">
    <property type="entry name" value="RhoGEF"/>
    <property type="match status" value="1"/>
</dbReference>
<feature type="domain" description="Protein kinase" evidence="3">
    <location>
        <begin position="1"/>
        <end position="335"/>
    </location>
</feature>
<dbReference type="Gene3D" id="1.20.900.10">
    <property type="entry name" value="Dbl homology (DH) domain"/>
    <property type="match status" value="1"/>
</dbReference>
<feature type="region of interest" description="Disordered" evidence="1">
    <location>
        <begin position="1"/>
        <end position="40"/>
    </location>
</feature>
<dbReference type="InterPro" id="IPR052233">
    <property type="entry name" value="Rho-type_GEFs"/>
</dbReference>
<dbReference type="PANTHER" id="PTHR46572:SF1">
    <property type="entry name" value="RHO1 GUANINE NUCLEOTIDE EXCHANGE FACTOR TUS1"/>
    <property type="match status" value="1"/>
</dbReference>
<dbReference type="PROSITE" id="PS50010">
    <property type="entry name" value="DH_2"/>
    <property type="match status" value="1"/>
</dbReference>
<keyword evidence="5" id="KW-1185">Reference proteome</keyword>
<dbReference type="SUPFAM" id="SSF48065">
    <property type="entry name" value="DBL homology domain (DH-domain)"/>
    <property type="match status" value="1"/>
</dbReference>
<dbReference type="InterPro" id="IPR035899">
    <property type="entry name" value="DBL_dom_sf"/>
</dbReference>
<dbReference type="InterPro" id="IPR008271">
    <property type="entry name" value="Ser/Thr_kinase_AS"/>
</dbReference>
<dbReference type="InterPro" id="IPR011009">
    <property type="entry name" value="Kinase-like_dom_sf"/>
</dbReference>
<dbReference type="InterPro" id="IPR000219">
    <property type="entry name" value="DH_dom"/>
</dbReference>
<dbReference type="InterPro" id="IPR001245">
    <property type="entry name" value="Ser-Thr/Tyr_kinase_cat_dom"/>
</dbReference>